<protein>
    <recommendedName>
        <fullName evidence="4">DUF982 domain-containing protein</fullName>
    </recommendedName>
</protein>
<evidence type="ECO:0000313" key="2">
    <source>
        <dbReference type="EMBL" id="VTZ63939.1"/>
    </source>
</evidence>
<dbReference type="AlphaFoldDB" id="A0A508X2H7"/>
<evidence type="ECO:0008006" key="4">
    <source>
        <dbReference type="Google" id="ProtNLM"/>
    </source>
</evidence>
<reference evidence="2" key="3">
    <citation type="submission" date="2019-06" db="EMBL/GenBank/DDBJ databases">
        <authorList>
            <person name="Le Quere A."/>
            <person name="Colella S."/>
        </authorList>
    </citation>
    <scope>NUCLEOTIDE SEQUENCE</scope>
    <source>
        <strain evidence="2">EmedicaeMD41</strain>
    </source>
</reference>
<accession>A0A508X2H7</accession>
<dbReference type="Proteomes" id="UP000507954">
    <property type="component" value="Unassembled WGS sequence"/>
</dbReference>
<dbReference type="Gene3D" id="6.10.250.730">
    <property type="match status" value="1"/>
</dbReference>
<keyword evidence="3" id="KW-1185">Reference proteome</keyword>
<dbReference type="Proteomes" id="UP001190825">
    <property type="component" value="Unassembled WGS sequence"/>
</dbReference>
<dbReference type="InterPro" id="IPR010385">
    <property type="entry name" value="DUF982"/>
</dbReference>
<name>A0A508X2H7_9HYPH</name>
<dbReference type="Pfam" id="PF06169">
    <property type="entry name" value="DUF982"/>
    <property type="match status" value="1"/>
</dbReference>
<gene>
    <name evidence="1" type="ORF">BMJ33_09880</name>
    <name evidence="2" type="ORF">EMEDMD4_530146</name>
</gene>
<dbReference type="RefSeq" id="WP_028053342.1">
    <property type="nucleotide sequence ID" value="NZ_ATYC01000008.1"/>
</dbReference>
<reference evidence="1 3" key="2">
    <citation type="journal article" date="2018" name="FEMS Microbiol. Ecol.">
        <title>Co-invading symbiotic mutualists of Medicago polymorpha retain high ancestral diversity and contain diverse accessory genomes.</title>
        <authorList>
            <person name="Porter S.S."/>
            <person name="Faber-Hammond J.J."/>
            <person name="Friesen M.L."/>
        </authorList>
    </citation>
    <scope>NUCLEOTIDE SEQUENCE [LARGE SCALE GENOMIC DNA]</scope>
    <source>
        <strain evidence="1 3">Str16</strain>
    </source>
</reference>
<dbReference type="EMBL" id="NBUC01000060">
    <property type="protein sequence ID" value="PLU05176.1"/>
    <property type="molecule type" value="Genomic_DNA"/>
</dbReference>
<dbReference type="EMBL" id="CABFNB010000121">
    <property type="protein sequence ID" value="VTZ63939.1"/>
    <property type="molecule type" value="Genomic_DNA"/>
</dbReference>
<evidence type="ECO:0000313" key="1">
    <source>
        <dbReference type="EMBL" id="PLU05176.1"/>
    </source>
</evidence>
<sequence>MDPGPWNECVPVRMPDNSKIYMVSNTRQAFELLTQHWPTSHGQAYLAAVDICRAVLDRDSPAYVARAAFVAAAKEARVNVVT</sequence>
<organism evidence="2">
    <name type="scientific">Sinorhizobium medicae</name>
    <dbReference type="NCBI Taxonomy" id="110321"/>
    <lineage>
        <taxon>Bacteria</taxon>
        <taxon>Pseudomonadati</taxon>
        <taxon>Pseudomonadota</taxon>
        <taxon>Alphaproteobacteria</taxon>
        <taxon>Hyphomicrobiales</taxon>
        <taxon>Rhizobiaceae</taxon>
        <taxon>Sinorhizobium/Ensifer group</taxon>
        <taxon>Sinorhizobium</taxon>
    </lineage>
</organism>
<evidence type="ECO:0000313" key="3">
    <source>
        <dbReference type="Proteomes" id="UP001190825"/>
    </source>
</evidence>
<proteinExistence type="predicted"/>
<reference evidence="1" key="1">
    <citation type="submission" date="2017-04" db="EMBL/GenBank/DDBJ databases">
        <authorList>
            <person name="Porter S."/>
            <person name="Friesen M.L."/>
            <person name="Faber-Hammond J."/>
        </authorList>
    </citation>
    <scope>NUCLEOTIDE SEQUENCE</scope>
    <source>
        <strain evidence="1">Str16</strain>
    </source>
</reference>